<evidence type="ECO:0000313" key="3">
    <source>
        <dbReference type="Proteomes" id="UP001152797"/>
    </source>
</evidence>
<protein>
    <submittedName>
        <fullName evidence="1">Uncharacterized protein</fullName>
    </submittedName>
</protein>
<dbReference type="OrthoDB" id="420298at2759"/>
<dbReference type="EMBL" id="CAMXCT030000081">
    <property type="protein sequence ID" value="CAL4760830.1"/>
    <property type="molecule type" value="Genomic_DNA"/>
</dbReference>
<accession>A0A9P1FES9</accession>
<dbReference type="EMBL" id="CAMXCT010000081">
    <property type="protein sequence ID" value="CAI3973518.1"/>
    <property type="molecule type" value="Genomic_DNA"/>
</dbReference>
<evidence type="ECO:0000313" key="1">
    <source>
        <dbReference type="EMBL" id="CAI3973518.1"/>
    </source>
</evidence>
<evidence type="ECO:0000313" key="2">
    <source>
        <dbReference type="EMBL" id="CAL1126893.1"/>
    </source>
</evidence>
<dbReference type="EMBL" id="CAMXCT020000081">
    <property type="protein sequence ID" value="CAL1126893.1"/>
    <property type="molecule type" value="Genomic_DNA"/>
</dbReference>
<sequence length="679" mass="76642">MAGDSALVTYPAFVSCEGPGFAPLWHHFRLLREDALRVGLSQDGLIELQATATYIIDQWGEQSVEFVTGWHKEFFELRDSNQVVQEPSCWRDGLCQLPLHTPWLLPLADPTVHGGFCLHGYVAALSCLLHHLHGRIGGENEKALTARMQNALGPERSLELLLESSPWNLHLSSANEKWRSSRQLGLAAEPPPVPAIDFTPWAWRPLPMKDSSGADQAPFRTASLAIVGHHAGMSLEPAMAMAAILAELAEEERLSVSFFGQYYACEILQRCDQDSLQDVFRRWMFDQPLREALGRTPVAVWPELREAAQREPQLMKANVWICTGIWPLCWMLQKISQQPVLHYMVNWLVGEHTPQEWHVSLMAEAARIGAESFNGGAHHFCTTAWARLSIDISYLIGLKVPHVSAIAWHTALHAGPSLRWRRKASKASKAFVPRNVLMRRVQGQVFASMLGHFNALPWVQPVEVEVWQGGFDSINRDAGDPWRGEVQGKIWWSDAVEYMAAVYLAGDITLLTFNELYALRVPTLVPDVAWQARIMADMCQTGIGWFFPHSPLYHLAEGEETFAFSPWGCDSLDRLRYWLQTADAWRFPHVSHVTSFVHLYQTLQSWLDSDEPQRLSDAMAKYHLEIYQEFILLPFPVGRKIAAASTARGAQLSRCAGSLANLRGAYLAKEFEVEIWPEK</sequence>
<keyword evidence="3" id="KW-1185">Reference proteome</keyword>
<reference evidence="2" key="2">
    <citation type="submission" date="2024-04" db="EMBL/GenBank/DDBJ databases">
        <authorList>
            <person name="Chen Y."/>
            <person name="Shah S."/>
            <person name="Dougan E. K."/>
            <person name="Thang M."/>
            <person name="Chan C."/>
        </authorList>
    </citation>
    <scope>NUCLEOTIDE SEQUENCE [LARGE SCALE GENOMIC DNA]</scope>
</reference>
<reference evidence="1" key="1">
    <citation type="submission" date="2022-10" db="EMBL/GenBank/DDBJ databases">
        <authorList>
            <person name="Chen Y."/>
            <person name="Dougan E. K."/>
            <person name="Chan C."/>
            <person name="Rhodes N."/>
            <person name="Thang M."/>
        </authorList>
    </citation>
    <scope>NUCLEOTIDE SEQUENCE</scope>
</reference>
<dbReference type="AlphaFoldDB" id="A0A9P1FES9"/>
<dbReference type="Proteomes" id="UP001152797">
    <property type="component" value="Unassembled WGS sequence"/>
</dbReference>
<organism evidence="1">
    <name type="scientific">Cladocopium goreaui</name>
    <dbReference type="NCBI Taxonomy" id="2562237"/>
    <lineage>
        <taxon>Eukaryota</taxon>
        <taxon>Sar</taxon>
        <taxon>Alveolata</taxon>
        <taxon>Dinophyceae</taxon>
        <taxon>Suessiales</taxon>
        <taxon>Symbiodiniaceae</taxon>
        <taxon>Cladocopium</taxon>
    </lineage>
</organism>
<comment type="caution">
    <text evidence="1">The sequence shown here is derived from an EMBL/GenBank/DDBJ whole genome shotgun (WGS) entry which is preliminary data.</text>
</comment>
<proteinExistence type="predicted"/>
<name>A0A9P1FES9_9DINO</name>
<gene>
    <name evidence="1" type="ORF">C1SCF055_LOCUS2021</name>
</gene>